<dbReference type="InterPro" id="IPR029021">
    <property type="entry name" value="Prot-tyrosine_phosphatase-like"/>
</dbReference>
<name>B8HLI6_CYAP4</name>
<dbReference type="STRING" id="395961.Cyan7425_1088"/>
<evidence type="ECO:0000313" key="5">
    <source>
        <dbReference type="EMBL" id="ACL43474.1"/>
    </source>
</evidence>
<dbReference type="EMBL" id="CP001344">
    <property type="protein sequence ID" value="ACL43474.1"/>
    <property type="molecule type" value="Genomic_DNA"/>
</dbReference>
<dbReference type="AlphaFoldDB" id="B8HLI6"/>
<protein>
    <submittedName>
        <fullName evidence="5">Dual specificity protein phosphatase</fullName>
    </submittedName>
</protein>
<evidence type="ECO:0000256" key="2">
    <source>
        <dbReference type="ARBA" id="ARBA00022912"/>
    </source>
</evidence>
<sequence length="191" mass="21497">MWVITNQLKKLFKFIRTLFAVGKPKAQRPRRGRKSTVTTLDWVIPGKVALGGLPQPDNIDLFSRENIKVVLSLCAPAEGTLPVGMEQAFYCVRLTLPDSHYSYEMSVERLSKAVDVIHQCMSRNLPIYVHCLAGIERSPTVCIAYLCRFQGLELWEAIDFVKRAHPPTCPSAAQIQIVRRYLSHVNQSGSA</sequence>
<feature type="domain" description="Tyrosine specific protein phosphatases" evidence="4">
    <location>
        <begin position="108"/>
        <end position="176"/>
    </location>
</feature>
<dbReference type="SUPFAM" id="SSF52799">
    <property type="entry name" value="(Phosphotyrosine protein) phosphatases II"/>
    <property type="match status" value="1"/>
</dbReference>
<dbReference type="CDD" id="cd14498">
    <property type="entry name" value="DSP"/>
    <property type="match status" value="1"/>
</dbReference>
<keyword evidence="2" id="KW-0904">Protein phosphatase</keyword>
<dbReference type="InterPro" id="IPR020422">
    <property type="entry name" value="TYR_PHOSPHATASE_DUAL_dom"/>
</dbReference>
<reference evidence="5" key="1">
    <citation type="submission" date="2009-01" db="EMBL/GenBank/DDBJ databases">
        <title>Complete sequence of chromosome Cyanothece sp. PCC 7425.</title>
        <authorList>
            <consortium name="US DOE Joint Genome Institute"/>
            <person name="Lucas S."/>
            <person name="Copeland A."/>
            <person name="Lapidus A."/>
            <person name="Glavina del Rio T."/>
            <person name="Dalin E."/>
            <person name="Tice H."/>
            <person name="Bruce D."/>
            <person name="Goodwin L."/>
            <person name="Pitluck S."/>
            <person name="Sims D."/>
            <person name="Meineke L."/>
            <person name="Brettin T."/>
            <person name="Detter J.C."/>
            <person name="Han C."/>
            <person name="Larimer F."/>
            <person name="Land M."/>
            <person name="Hauser L."/>
            <person name="Kyrpides N."/>
            <person name="Ovchinnikova G."/>
            <person name="Liberton M."/>
            <person name="Stoeckel J."/>
            <person name="Banerjee A."/>
            <person name="Singh A."/>
            <person name="Page L."/>
            <person name="Sato H."/>
            <person name="Zhao L."/>
            <person name="Sherman L."/>
            <person name="Pakrasi H."/>
            <person name="Richardson P."/>
        </authorList>
    </citation>
    <scope>NUCLEOTIDE SEQUENCE</scope>
    <source>
        <strain evidence="5">PCC 7425</strain>
    </source>
</reference>
<dbReference type="SMART" id="SM00195">
    <property type="entry name" value="DSPc"/>
    <property type="match status" value="1"/>
</dbReference>
<dbReference type="PROSITE" id="PS50054">
    <property type="entry name" value="TYR_PHOSPHATASE_DUAL"/>
    <property type="match status" value="1"/>
</dbReference>
<proteinExistence type="predicted"/>
<dbReference type="InterPro" id="IPR016130">
    <property type="entry name" value="Tyr_Pase_AS"/>
</dbReference>
<dbReference type="PROSITE" id="PS50056">
    <property type="entry name" value="TYR_PHOSPHATASE_2"/>
    <property type="match status" value="1"/>
</dbReference>
<organism evidence="5">
    <name type="scientific">Cyanothece sp. (strain PCC 7425 / ATCC 29141)</name>
    <dbReference type="NCBI Taxonomy" id="395961"/>
    <lineage>
        <taxon>Bacteria</taxon>
        <taxon>Bacillati</taxon>
        <taxon>Cyanobacteriota</taxon>
        <taxon>Cyanophyceae</taxon>
        <taxon>Gomontiellales</taxon>
        <taxon>Cyanothecaceae</taxon>
        <taxon>Cyanothece</taxon>
    </lineage>
</organism>
<dbReference type="InterPro" id="IPR000387">
    <property type="entry name" value="Tyr_Pase_dom"/>
</dbReference>
<dbReference type="eggNOG" id="COG2453">
    <property type="taxonomic scope" value="Bacteria"/>
</dbReference>
<dbReference type="GO" id="GO:0004721">
    <property type="term" value="F:phosphoprotein phosphatase activity"/>
    <property type="evidence" value="ECO:0007669"/>
    <property type="project" value="UniProtKB-KW"/>
</dbReference>
<dbReference type="PROSITE" id="PS00383">
    <property type="entry name" value="TYR_PHOSPHATASE_1"/>
    <property type="match status" value="1"/>
</dbReference>
<feature type="domain" description="Tyrosine-protein phosphatase" evidence="3">
    <location>
        <begin position="39"/>
        <end position="187"/>
    </location>
</feature>
<dbReference type="Pfam" id="PF00782">
    <property type="entry name" value="DSPc"/>
    <property type="match status" value="1"/>
</dbReference>
<evidence type="ECO:0000259" key="4">
    <source>
        <dbReference type="PROSITE" id="PS50056"/>
    </source>
</evidence>
<dbReference type="PANTHER" id="PTHR46274:SF6">
    <property type="entry name" value="TYR_PHOSPHATASE_2 DOMAIN-CONTAINING PROTEIN"/>
    <property type="match status" value="1"/>
</dbReference>
<evidence type="ECO:0000256" key="1">
    <source>
        <dbReference type="ARBA" id="ARBA00022801"/>
    </source>
</evidence>
<dbReference type="KEGG" id="cyn:Cyan7425_1088"/>
<accession>B8HLI6</accession>
<dbReference type="HOGENOM" id="CLU_047330_4_0_3"/>
<dbReference type="PANTHER" id="PTHR46274">
    <property type="entry name" value="PHOSPHATIDYLINOSITOL PHOSPHATASE"/>
    <property type="match status" value="1"/>
</dbReference>
<keyword evidence="1" id="KW-0378">Hydrolase</keyword>
<dbReference type="Gene3D" id="3.90.190.10">
    <property type="entry name" value="Protein tyrosine phosphatase superfamily"/>
    <property type="match status" value="1"/>
</dbReference>
<dbReference type="InterPro" id="IPR000340">
    <property type="entry name" value="Dual-sp_phosphatase_cat-dom"/>
</dbReference>
<gene>
    <name evidence="5" type="ordered locus">Cyan7425_1088</name>
</gene>
<dbReference type="FunFam" id="3.90.190.10:FF:000157">
    <property type="entry name" value="Protein-tyrosine phosphatase"/>
    <property type="match status" value="1"/>
</dbReference>
<evidence type="ECO:0000259" key="3">
    <source>
        <dbReference type="PROSITE" id="PS50054"/>
    </source>
</evidence>